<dbReference type="InterPro" id="IPR001460">
    <property type="entry name" value="PCN-bd_Tpept"/>
</dbReference>
<evidence type="ECO:0000256" key="4">
    <source>
        <dbReference type="ARBA" id="ARBA00022519"/>
    </source>
</evidence>
<dbReference type="InterPro" id="IPR017790">
    <property type="entry name" value="Penicillin-binding_protein_2"/>
</dbReference>
<keyword evidence="4" id="KW-0997">Cell inner membrane</keyword>
<feature type="transmembrane region" description="Helical" evidence="14">
    <location>
        <begin position="20"/>
        <end position="40"/>
    </location>
</feature>
<evidence type="ECO:0000313" key="18">
    <source>
        <dbReference type="Proteomes" id="UP000199602"/>
    </source>
</evidence>
<dbReference type="Proteomes" id="UP000199602">
    <property type="component" value="Unassembled WGS sequence"/>
</dbReference>
<dbReference type="EMBL" id="FNIN01000002">
    <property type="protein sequence ID" value="SDN42777.1"/>
    <property type="molecule type" value="Genomic_DNA"/>
</dbReference>
<dbReference type="GO" id="GO:0009002">
    <property type="term" value="F:serine-type D-Ala-D-Ala carboxypeptidase activity"/>
    <property type="evidence" value="ECO:0007669"/>
    <property type="project" value="InterPro"/>
</dbReference>
<gene>
    <name evidence="17" type="ORF">SAMN04488516_102105</name>
</gene>
<accession>A0A1H0BAY5</accession>
<dbReference type="InterPro" id="IPR050515">
    <property type="entry name" value="Beta-lactam/transpept"/>
</dbReference>
<dbReference type="GO" id="GO:0006508">
    <property type="term" value="P:proteolysis"/>
    <property type="evidence" value="ECO:0007669"/>
    <property type="project" value="UniProtKB-KW"/>
</dbReference>
<evidence type="ECO:0000256" key="1">
    <source>
        <dbReference type="ARBA" id="ARBA00004167"/>
    </source>
</evidence>
<evidence type="ECO:0000256" key="7">
    <source>
        <dbReference type="ARBA" id="ARBA00022692"/>
    </source>
</evidence>
<dbReference type="InterPro" id="IPR005311">
    <property type="entry name" value="PBP_dimer"/>
</dbReference>
<dbReference type="GO" id="GO:0005886">
    <property type="term" value="C:plasma membrane"/>
    <property type="evidence" value="ECO:0007669"/>
    <property type="project" value="UniProtKB-SubCell"/>
</dbReference>
<dbReference type="GO" id="GO:0071555">
    <property type="term" value="P:cell wall organization"/>
    <property type="evidence" value="ECO:0007669"/>
    <property type="project" value="UniProtKB-KW"/>
</dbReference>
<evidence type="ECO:0000313" key="17">
    <source>
        <dbReference type="EMBL" id="SDN42777.1"/>
    </source>
</evidence>
<keyword evidence="5" id="KW-0121">Carboxypeptidase</keyword>
<dbReference type="Pfam" id="PF00905">
    <property type="entry name" value="Transpeptidase"/>
    <property type="match status" value="1"/>
</dbReference>
<dbReference type="InterPro" id="IPR036138">
    <property type="entry name" value="PBP_dimer_sf"/>
</dbReference>
<keyword evidence="11 14" id="KW-1133">Transmembrane helix</keyword>
<keyword evidence="18" id="KW-1185">Reference proteome</keyword>
<dbReference type="STRING" id="206665.SAMN04488516_102105"/>
<reference evidence="17 18" key="1">
    <citation type="submission" date="2016-10" db="EMBL/GenBank/DDBJ databases">
        <authorList>
            <person name="de Groot N.N."/>
        </authorList>
    </citation>
    <scope>NUCLEOTIDE SEQUENCE [LARGE SCALE GENOMIC DNA]</scope>
    <source>
        <strain evidence="17 18">DSM 15269</strain>
    </source>
</reference>
<evidence type="ECO:0000256" key="14">
    <source>
        <dbReference type="SAM" id="Phobius"/>
    </source>
</evidence>
<dbReference type="GO" id="GO:0071972">
    <property type="term" value="F:peptidoglycan L,D-transpeptidase activity"/>
    <property type="evidence" value="ECO:0007669"/>
    <property type="project" value="TreeGrafter"/>
</dbReference>
<comment type="subcellular location">
    <subcellularLocation>
        <location evidence="2">Cell membrane</location>
    </subcellularLocation>
    <subcellularLocation>
        <location evidence="1">Membrane</location>
        <topology evidence="1">Single-pass membrane protein</topology>
    </subcellularLocation>
</comment>
<proteinExistence type="predicted"/>
<keyword evidence="7 14" id="KW-0812">Transmembrane</keyword>
<dbReference type="SUPFAM" id="SSF56601">
    <property type="entry name" value="beta-lactamase/transpeptidase-like"/>
    <property type="match status" value="1"/>
</dbReference>
<evidence type="ECO:0000259" key="15">
    <source>
        <dbReference type="Pfam" id="PF00905"/>
    </source>
</evidence>
<feature type="domain" description="Penicillin-binding protein transpeptidase" evidence="15">
    <location>
        <begin position="263"/>
        <end position="589"/>
    </location>
</feature>
<evidence type="ECO:0000256" key="8">
    <source>
        <dbReference type="ARBA" id="ARBA00022801"/>
    </source>
</evidence>
<evidence type="ECO:0000256" key="10">
    <source>
        <dbReference type="ARBA" id="ARBA00022984"/>
    </source>
</evidence>
<dbReference type="GO" id="GO:0008658">
    <property type="term" value="F:penicillin binding"/>
    <property type="evidence" value="ECO:0007669"/>
    <property type="project" value="InterPro"/>
</dbReference>
<keyword evidence="10" id="KW-0573">Peptidoglycan synthesis</keyword>
<dbReference type="NCBIfam" id="TIGR03423">
    <property type="entry name" value="pbp2_mrdA"/>
    <property type="match status" value="1"/>
</dbReference>
<dbReference type="FunFam" id="3.40.710.10:FF:000024">
    <property type="entry name" value="Penicillin-binding protein 2"/>
    <property type="match status" value="1"/>
</dbReference>
<evidence type="ECO:0000259" key="16">
    <source>
        <dbReference type="Pfam" id="PF03717"/>
    </source>
</evidence>
<evidence type="ECO:0000256" key="9">
    <source>
        <dbReference type="ARBA" id="ARBA00022960"/>
    </source>
</evidence>
<dbReference type="PANTHER" id="PTHR30627:SF2">
    <property type="entry name" value="PEPTIDOGLYCAN D,D-TRANSPEPTIDASE MRDA"/>
    <property type="match status" value="1"/>
</dbReference>
<protein>
    <submittedName>
        <fullName evidence="17">Penicillin-binding protein 2</fullName>
    </submittedName>
</protein>
<dbReference type="RefSeq" id="WP_092063159.1">
    <property type="nucleotide sequence ID" value="NZ_FNIN01000002.1"/>
</dbReference>
<dbReference type="Gene3D" id="3.40.710.10">
    <property type="entry name" value="DD-peptidase/beta-lactamase superfamily"/>
    <property type="match status" value="1"/>
</dbReference>
<organism evidence="17 18">
    <name type="scientific">Desulfonauticus submarinus</name>
    <dbReference type="NCBI Taxonomy" id="206665"/>
    <lineage>
        <taxon>Bacteria</taxon>
        <taxon>Pseudomonadati</taxon>
        <taxon>Thermodesulfobacteriota</taxon>
        <taxon>Desulfovibrionia</taxon>
        <taxon>Desulfovibrionales</taxon>
        <taxon>Desulfonauticaceae</taxon>
        <taxon>Desulfonauticus</taxon>
    </lineage>
</organism>
<evidence type="ECO:0000256" key="12">
    <source>
        <dbReference type="ARBA" id="ARBA00023136"/>
    </source>
</evidence>
<keyword evidence="12 14" id="KW-0472">Membrane</keyword>
<dbReference type="Pfam" id="PF03717">
    <property type="entry name" value="PBP_dimer"/>
    <property type="match status" value="1"/>
</dbReference>
<sequence>MNLLKPKINWEEDYSSKILIGAIVVVFIVFGLRLWFLQILKGDFFAKKSLDNRTRLTKIYAPRGLIFDRNGRLLAYNEPAYDLAIVREDCRQHSCKFYLRFASNILKINLETIVKKFKKRVKRVKPFEPLVLVSNLSFRDLARLEARISEWPGFRIIVRPRRHYKFSKPFSHVLGYVGIVDEKELSEDPELDSGDYIGKGGIEKVLEKRLRGKKGIKKLEVNALGRVFKEEIVKPPIPGIDLSLSLDLDLQRYIYNILEEKAGAVVVMRPETGQVLALVSSPGYDSNKFVLGISSKDWESLVKNPLHPLRNKVIQGLYPPGSVFKLVVAAFLLEKVPQFFDQEKIFCPGYLKLGRRIFRCWKRVGHGWVDLRRALVESCDVYFYSRGEDIDIDLLHDFALECGFGKTTGIALPFEKSGLIPSRAWKLKRFKEPWQGGENLNVAIGQGYVLVTPLQVARFISGLVNNGISYTPSLFLNEKRLTPQILPINKRNREKILSAMIETVESEQGTARCLKIKGVVLGAKTGTAQVVKLKDDKKKNKDVPYKYRDHAWMASFGIIKGKKYVVVCLMEHGGHGASGSGPIVKSIYEYLLRKSSE</sequence>
<keyword evidence="6" id="KW-0645">Protease</keyword>
<keyword evidence="3" id="KW-1003">Cell membrane</keyword>
<dbReference type="AlphaFoldDB" id="A0A1H0BAY5"/>
<dbReference type="GO" id="GO:0009252">
    <property type="term" value="P:peptidoglycan biosynthetic process"/>
    <property type="evidence" value="ECO:0007669"/>
    <property type="project" value="UniProtKB-KW"/>
</dbReference>
<dbReference type="Gene3D" id="3.30.1390.30">
    <property type="entry name" value="Penicillin-binding protein 2a, domain 3"/>
    <property type="match status" value="1"/>
</dbReference>
<evidence type="ECO:0000256" key="3">
    <source>
        <dbReference type="ARBA" id="ARBA00022475"/>
    </source>
</evidence>
<evidence type="ECO:0000256" key="11">
    <source>
        <dbReference type="ARBA" id="ARBA00022989"/>
    </source>
</evidence>
<keyword evidence="9" id="KW-0133">Cell shape</keyword>
<evidence type="ECO:0000256" key="13">
    <source>
        <dbReference type="ARBA" id="ARBA00023316"/>
    </source>
</evidence>
<evidence type="ECO:0000256" key="6">
    <source>
        <dbReference type="ARBA" id="ARBA00022670"/>
    </source>
</evidence>
<dbReference type="GO" id="GO:0008360">
    <property type="term" value="P:regulation of cell shape"/>
    <property type="evidence" value="ECO:0007669"/>
    <property type="project" value="UniProtKB-KW"/>
</dbReference>
<evidence type="ECO:0000256" key="5">
    <source>
        <dbReference type="ARBA" id="ARBA00022645"/>
    </source>
</evidence>
<name>A0A1H0BAY5_9BACT</name>
<dbReference type="InterPro" id="IPR012338">
    <property type="entry name" value="Beta-lactam/transpept-like"/>
</dbReference>
<feature type="domain" description="Penicillin-binding protein dimerisation" evidence="16">
    <location>
        <begin position="58"/>
        <end position="230"/>
    </location>
</feature>
<keyword evidence="8" id="KW-0378">Hydrolase</keyword>
<dbReference type="OrthoDB" id="9766847at2"/>
<evidence type="ECO:0000256" key="2">
    <source>
        <dbReference type="ARBA" id="ARBA00004236"/>
    </source>
</evidence>
<keyword evidence="13" id="KW-0961">Cell wall biogenesis/degradation</keyword>
<dbReference type="PANTHER" id="PTHR30627">
    <property type="entry name" value="PEPTIDOGLYCAN D,D-TRANSPEPTIDASE"/>
    <property type="match status" value="1"/>
</dbReference>
<dbReference type="Gene3D" id="3.90.1310.10">
    <property type="entry name" value="Penicillin-binding protein 2a (Domain 2)"/>
    <property type="match status" value="1"/>
</dbReference>
<dbReference type="SUPFAM" id="SSF56519">
    <property type="entry name" value="Penicillin binding protein dimerisation domain"/>
    <property type="match status" value="1"/>
</dbReference>